<evidence type="ECO:0000313" key="3">
    <source>
        <dbReference type="Proteomes" id="UP000485058"/>
    </source>
</evidence>
<evidence type="ECO:0000313" key="2">
    <source>
        <dbReference type="EMBL" id="GFH22296.1"/>
    </source>
</evidence>
<feature type="non-terminal residue" evidence="2">
    <location>
        <position position="89"/>
    </location>
</feature>
<name>A0A699ZUB3_HAELA</name>
<reference evidence="2 3" key="1">
    <citation type="submission" date="2020-02" db="EMBL/GenBank/DDBJ databases">
        <title>Draft genome sequence of Haematococcus lacustris strain NIES-144.</title>
        <authorList>
            <person name="Morimoto D."/>
            <person name="Nakagawa S."/>
            <person name="Yoshida T."/>
            <person name="Sawayama S."/>
        </authorList>
    </citation>
    <scope>NUCLEOTIDE SEQUENCE [LARGE SCALE GENOMIC DNA]</scope>
    <source>
        <strain evidence="2 3">NIES-144</strain>
    </source>
</reference>
<dbReference type="Proteomes" id="UP000485058">
    <property type="component" value="Unassembled WGS sequence"/>
</dbReference>
<evidence type="ECO:0000256" key="1">
    <source>
        <dbReference type="SAM" id="MobiDB-lite"/>
    </source>
</evidence>
<feature type="region of interest" description="Disordered" evidence="1">
    <location>
        <begin position="1"/>
        <end position="23"/>
    </location>
</feature>
<keyword evidence="3" id="KW-1185">Reference proteome</keyword>
<dbReference type="AlphaFoldDB" id="A0A699ZUB3"/>
<gene>
    <name evidence="2" type="ORF">HaLaN_19743</name>
</gene>
<protein>
    <submittedName>
        <fullName evidence="2">Uncharacterized protein</fullName>
    </submittedName>
</protein>
<comment type="caution">
    <text evidence="2">The sequence shown here is derived from an EMBL/GenBank/DDBJ whole genome shotgun (WGS) entry which is preliminary data.</text>
</comment>
<dbReference type="EMBL" id="BLLF01002009">
    <property type="protein sequence ID" value="GFH22296.1"/>
    <property type="molecule type" value="Genomic_DNA"/>
</dbReference>
<accession>A0A699ZUB3</accession>
<proteinExistence type="predicted"/>
<organism evidence="2 3">
    <name type="scientific">Haematococcus lacustris</name>
    <name type="common">Green alga</name>
    <name type="synonym">Haematococcus pluvialis</name>
    <dbReference type="NCBI Taxonomy" id="44745"/>
    <lineage>
        <taxon>Eukaryota</taxon>
        <taxon>Viridiplantae</taxon>
        <taxon>Chlorophyta</taxon>
        <taxon>core chlorophytes</taxon>
        <taxon>Chlorophyceae</taxon>
        <taxon>CS clade</taxon>
        <taxon>Chlamydomonadales</taxon>
        <taxon>Haematococcaceae</taxon>
        <taxon>Haematococcus</taxon>
    </lineage>
</organism>
<sequence>MAATAVEADAESARSAPAAAAAGSKTVSRIAFGSCSSYDLRPQPVWTHVSCTAAPQQPHCNCSLDWMRGNQAMCTAGDLDHARRRLAHQ</sequence>